<evidence type="ECO:0000313" key="3">
    <source>
        <dbReference type="Proteomes" id="UP000554482"/>
    </source>
</evidence>
<feature type="non-terminal residue" evidence="2">
    <location>
        <position position="179"/>
    </location>
</feature>
<evidence type="ECO:0000256" key="1">
    <source>
        <dbReference type="SAM" id="MobiDB-lite"/>
    </source>
</evidence>
<dbReference type="Proteomes" id="UP000554482">
    <property type="component" value="Unassembled WGS sequence"/>
</dbReference>
<feature type="region of interest" description="Disordered" evidence="1">
    <location>
        <begin position="65"/>
        <end position="102"/>
    </location>
</feature>
<feature type="compositionally biased region" description="Low complexity" evidence="1">
    <location>
        <begin position="88"/>
        <end position="101"/>
    </location>
</feature>
<dbReference type="EMBL" id="JABWDY010043876">
    <property type="protein sequence ID" value="KAF5175564.1"/>
    <property type="molecule type" value="Genomic_DNA"/>
</dbReference>
<sequence length="179" mass="19595">MFVTVILNTSPLPDFEDLRARLIAFENQNSTPSEPTQIALLATQPTGQSTGLHHQPVAHGNVGRYQTFSNSNNNKNGNGSRGRRGRGNRNNNNNHWNRNSGPVCQNCNHSGHTSQWYTYGQRPQSAPPSAAFTYAPPPYYPPPYAPLSYTPSTADPLTTAFAGLQLSNSGYQPQQIPNT</sequence>
<evidence type="ECO:0000313" key="2">
    <source>
        <dbReference type="EMBL" id="KAF5175564.1"/>
    </source>
</evidence>
<dbReference type="AlphaFoldDB" id="A0A7J6USK3"/>
<gene>
    <name evidence="2" type="ORF">FRX31_034849</name>
</gene>
<reference evidence="2 3" key="1">
    <citation type="submission" date="2020-06" db="EMBL/GenBank/DDBJ databases">
        <title>Transcriptomic and genomic resources for Thalictrum thalictroides and T. hernandezii: Facilitating candidate gene discovery in an emerging model plant lineage.</title>
        <authorList>
            <person name="Arias T."/>
            <person name="Riano-Pachon D.M."/>
            <person name="Di Stilio V.S."/>
        </authorList>
    </citation>
    <scope>NUCLEOTIDE SEQUENCE [LARGE SCALE GENOMIC DNA]</scope>
    <source>
        <strain evidence="3">cv. WT478/WT964</strain>
        <tissue evidence="2">Leaves</tissue>
    </source>
</reference>
<accession>A0A7J6USK3</accession>
<name>A0A7J6USK3_THATH</name>
<organism evidence="2 3">
    <name type="scientific">Thalictrum thalictroides</name>
    <name type="common">Rue-anemone</name>
    <name type="synonym">Anemone thalictroides</name>
    <dbReference type="NCBI Taxonomy" id="46969"/>
    <lineage>
        <taxon>Eukaryota</taxon>
        <taxon>Viridiplantae</taxon>
        <taxon>Streptophyta</taxon>
        <taxon>Embryophyta</taxon>
        <taxon>Tracheophyta</taxon>
        <taxon>Spermatophyta</taxon>
        <taxon>Magnoliopsida</taxon>
        <taxon>Ranunculales</taxon>
        <taxon>Ranunculaceae</taxon>
        <taxon>Thalictroideae</taxon>
        <taxon>Thalictrum</taxon>
    </lineage>
</organism>
<comment type="caution">
    <text evidence="2">The sequence shown here is derived from an EMBL/GenBank/DDBJ whole genome shotgun (WGS) entry which is preliminary data.</text>
</comment>
<proteinExistence type="predicted"/>
<protein>
    <submittedName>
        <fullName evidence="2">Uncharacterized protein</fullName>
    </submittedName>
</protein>
<keyword evidence="3" id="KW-1185">Reference proteome</keyword>
<feature type="compositionally biased region" description="Low complexity" evidence="1">
    <location>
        <begin position="69"/>
        <end position="78"/>
    </location>
</feature>